<dbReference type="AlphaFoldDB" id="A0A653LCK5"/>
<protein>
    <submittedName>
        <fullName evidence="1">Uncharacterized protein</fullName>
    </submittedName>
</protein>
<organism evidence="1 2">
    <name type="scientific">Aeromonas veronii</name>
    <dbReference type="NCBI Taxonomy" id="654"/>
    <lineage>
        <taxon>Bacteria</taxon>
        <taxon>Pseudomonadati</taxon>
        <taxon>Pseudomonadota</taxon>
        <taxon>Gammaproteobacteria</taxon>
        <taxon>Aeromonadales</taxon>
        <taxon>Aeromonadaceae</taxon>
        <taxon>Aeromonas</taxon>
    </lineage>
</organism>
<name>A0A653LCK5_AERVE</name>
<proteinExistence type="predicted"/>
<sequence length="80" mass="8734">MMTSLRNGGNQRWQSAVLRNHQTYVTNGLLDWLLGCLVAWLLGCLVAKGASISPSQVNSLGFRGWAGAEITHSYSTLKKV</sequence>
<dbReference type="EMBL" id="CABWLC010000022">
    <property type="protein sequence ID" value="VXA89369.1"/>
    <property type="molecule type" value="Genomic_DNA"/>
</dbReference>
<dbReference type="Proteomes" id="UP000439123">
    <property type="component" value="Unassembled WGS sequence"/>
</dbReference>
<evidence type="ECO:0000313" key="2">
    <source>
        <dbReference type="Proteomes" id="UP000439123"/>
    </source>
</evidence>
<accession>A0A653LCK5</accession>
<gene>
    <name evidence="1" type="ORF">AERO8C_90073</name>
</gene>
<evidence type="ECO:0000313" key="1">
    <source>
        <dbReference type="EMBL" id="VXA89369.1"/>
    </source>
</evidence>
<reference evidence="1 2" key="1">
    <citation type="submission" date="2019-10" db="EMBL/GenBank/DDBJ databases">
        <authorList>
            <person name="Karimi E."/>
        </authorList>
    </citation>
    <scope>NUCLEOTIDE SEQUENCE [LARGE SCALE GENOMIC DNA]</scope>
    <source>
        <strain evidence="1">Aeromonas sp. 8C</strain>
    </source>
</reference>